<dbReference type="CDD" id="cd02966">
    <property type="entry name" value="TlpA_like_family"/>
    <property type="match status" value="1"/>
</dbReference>
<reference evidence="2 3" key="1">
    <citation type="submission" date="2018-08" db="EMBL/GenBank/DDBJ databases">
        <title>Fibrisoma montanum sp. nov., isolated from Danxia mountain soil.</title>
        <authorList>
            <person name="Huang Y."/>
        </authorList>
    </citation>
    <scope>NUCLEOTIDE SEQUENCE [LARGE SCALE GENOMIC DNA]</scope>
    <source>
        <strain evidence="2 3">HYT19</strain>
    </source>
</reference>
<dbReference type="GO" id="GO:0016491">
    <property type="term" value="F:oxidoreductase activity"/>
    <property type="evidence" value="ECO:0007669"/>
    <property type="project" value="InterPro"/>
</dbReference>
<keyword evidence="3" id="KW-1185">Reference proteome</keyword>
<gene>
    <name evidence="2" type="ORF">DYU11_06085</name>
</gene>
<dbReference type="Proteomes" id="UP000283523">
    <property type="component" value="Unassembled WGS sequence"/>
</dbReference>
<name>A0A418MDN3_9BACT</name>
<sequence length="258" mass="29217">MLLIIVGNQHEFIFEKQNISMILDKYKLVLSIVLTALFLSVSDTSAQITVRNQISENTPIVDKVTGRRISFQEYQGLIKPDPYAYHLEPVYDEYGQASSYKLRRATSEEHDTHGFDYRDSTLQLKIGQEIPLFIMKGADGKTYRSTDLKGQPVVLSFWLSLNKPFWTKGRADAFGKAIAPYQVVSLGIINNSKQEVADHIKEETLPFVPIPDSYGFARKFQMFSSPAFIVIDKTGKVAALIEGTKDEQLKTILEEVTR</sequence>
<dbReference type="PANTHER" id="PTHR42852">
    <property type="entry name" value="THIOL:DISULFIDE INTERCHANGE PROTEIN DSBE"/>
    <property type="match status" value="1"/>
</dbReference>
<dbReference type="PANTHER" id="PTHR42852:SF13">
    <property type="entry name" value="PROTEIN DIPZ"/>
    <property type="match status" value="1"/>
</dbReference>
<comment type="caution">
    <text evidence="2">The sequence shown here is derived from an EMBL/GenBank/DDBJ whole genome shotgun (WGS) entry which is preliminary data.</text>
</comment>
<dbReference type="GO" id="GO:0016209">
    <property type="term" value="F:antioxidant activity"/>
    <property type="evidence" value="ECO:0007669"/>
    <property type="project" value="InterPro"/>
</dbReference>
<proteinExistence type="predicted"/>
<dbReference type="InterPro" id="IPR000866">
    <property type="entry name" value="AhpC/TSA"/>
</dbReference>
<dbReference type="Gene3D" id="3.40.30.10">
    <property type="entry name" value="Glutaredoxin"/>
    <property type="match status" value="1"/>
</dbReference>
<feature type="domain" description="Thioredoxin" evidence="1">
    <location>
        <begin position="124"/>
        <end position="258"/>
    </location>
</feature>
<dbReference type="InterPro" id="IPR013766">
    <property type="entry name" value="Thioredoxin_domain"/>
</dbReference>
<evidence type="ECO:0000313" key="2">
    <source>
        <dbReference type="EMBL" id="RIV24885.1"/>
    </source>
</evidence>
<dbReference type="Pfam" id="PF00578">
    <property type="entry name" value="AhpC-TSA"/>
    <property type="match status" value="1"/>
</dbReference>
<dbReference type="AlphaFoldDB" id="A0A418MDN3"/>
<dbReference type="SUPFAM" id="SSF52833">
    <property type="entry name" value="Thioredoxin-like"/>
    <property type="match status" value="1"/>
</dbReference>
<protein>
    <recommendedName>
        <fullName evidence="1">Thioredoxin domain-containing protein</fullName>
    </recommendedName>
</protein>
<dbReference type="PROSITE" id="PS51352">
    <property type="entry name" value="THIOREDOXIN_2"/>
    <property type="match status" value="1"/>
</dbReference>
<organism evidence="2 3">
    <name type="scientific">Fibrisoma montanum</name>
    <dbReference type="NCBI Taxonomy" id="2305895"/>
    <lineage>
        <taxon>Bacteria</taxon>
        <taxon>Pseudomonadati</taxon>
        <taxon>Bacteroidota</taxon>
        <taxon>Cytophagia</taxon>
        <taxon>Cytophagales</taxon>
        <taxon>Spirosomataceae</taxon>
        <taxon>Fibrisoma</taxon>
    </lineage>
</organism>
<dbReference type="InterPro" id="IPR036249">
    <property type="entry name" value="Thioredoxin-like_sf"/>
</dbReference>
<dbReference type="InterPro" id="IPR050553">
    <property type="entry name" value="Thioredoxin_ResA/DsbE_sf"/>
</dbReference>
<dbReference type="EMBL" id="QXED01000002">
    <property type="protein sequence ID" value="RIV24885.1"/>
    <property type="molecule type" value="Genomic_DNA"/>
</dbReference>
<evidence type="ECO:0000259" key="1">
    <source>
        <dbReference type="PROSITE" id="PS51352"/>
    </source>
</evidence>
<accession>A0A418MDN3</accession>
<evidence type="ECO:0000313" key="3">
    <source>
        <dbReference type="Proteomes" id="UP000283523"/>
    </source>
</evidence>